<evidence type="ECO:0000256" key="2">
    <source>
        <dbReference type="ARBA" id="ARBA00007958"/>
    </source>
</evidence>
<dbReference type="SFLD" id="SFLDG01129">
    <property type="entry name" value="C1.5:_HAD__Beta-PGM__Phosphata"/>
    <property type="match status" value="1"/>
</dbReference>
<dbReference type="SFLD" id="SFLDS00003">
    <property type="entry name" value="Haloacid_Dehalogenase"/>
    <property type="match status" value="1"/>
</dbReference>
<comment type="cofactor">
    <cofactor evidence="1">
        <name>Mg(2+)</name>
        <dbReference type="ChEBI" id="CHEBI:18420"/>
    </cofactor>
</comment>
<organism evidence="6 7">
    <name type="scientific">candidate division MSBL1 archaeon SCGC-AAA382N08</name>
    <dbReference type="NCBI Taxonomy" id="1698285"/>
    <lineage>
        <taxon>Archaea</taxon>
        <taxon>Methanobacteriati</taxon>
        <taxon>Methanobacteriota</taxon>
        <taxon>candidate division MSBL1</taxon>
    </lineage>
</organism>
<dbReference type="InterPro" id="IPR023214">
    <property type="entry name" value="HAD_sf"/>
</dbReference>
<dbReference type="Gene3D" id="3.40.50.1000">
    <property type="entry name" value="HAD superfamily/HAD-like"/>
    <property type="match status" value="1"/>
</dbReference>
<dbReference type="SFLD" id="SFLDG01135">
    <property type="entry name" value="C1.5.6:_HAD__Beta-PGM__Phospha"/>
    <property type="match status" value="1"/>
</dbReference>
<evidence type="ECO:0000256" key="5">
    <source>
        <dbReference type="ARBA" id="ARBA00022842"/>
    </source>
</evidence>
<evidence type="ECO:0000256" key="4">
    <source>
        <dbReference type="ARBA" id="ARBA00022801"/>
    </source>
</evidence>
<dbReference type="Proteomes" id="UP000070175">
    <property type="component" value="Unassembled WGS sequence"/>
</dbReference>
<dbReference type="PRINTS" id="PR00413">
    <property type="entry name" value="HADHALOGNASE"/>
</dbReference>
<dbReference type="GO" id="GO:0046872">
    <property type="term" value="F:metal ion binding"/>
    <property type="evidence" value="ECO:0007669"/>
    <property type="project" value="UniProtKB-KW"/>
</dbReference>
<dbReference type="GO" id="GO:0016791">
    <property type="term" value="F:phosphatase activity"/>
    <property type="evidence" value="ECO:0007669"/>
    <property type="project" value="TreeGrafter"/>
</dbReference>
<evidence type="ECO:0000256" key="1">
    <source>
        <dbReference type="ARBA" id="ARBA00001946"/>
    </source>
</evidence>
<dbReference type="InterPro" id="IPR051400">
    <property type="entry name" value="HAD-like_hydrolase"/>
</dbReference>
<dbReference type="Gene3D" id="1.10.150.520">
    <property type="match status" value="1"/>
</dbReference>
<evidence type="ECO:0000313" key="7">
    <source>
        <dbReference type="Proteomes" id="UP000070175"/>
    </source>
</evidence>
<gene>
    <name evidence="6" type="ORF">AKJ56_00435</name>
</gene>
<protein>
    <recommendedName>
        <fullName evidence="8">Glyceraldehyde 3-phosphate phosphatase</fullName>
    </recommendedName>
</protein>
<dbReference type="PANTHER" id="PTHR46470:SF2">
    <property type="entry name" value="GLYCERALDEHYDE 3-PHOSPHATE PHOSPHATASE"/>
    <property type="match status" value="1"/>
</dbReference>
<dbReference type="GO" id="GO:0044281">
    <property type="term" value="P:small molecule metabolic process"/>
    <property type="evidence" value="ECO:0007669"/>
    <property type="project" value="UniProtKB-ARBA"/>
</dbReference>
<keyword evidence="3" id="KW-0479">Metal-binding</keyword>
<keyword evidence="7" id="KW-1185">Reference proteome</keyword>
<dbReference type="InterPro" id="IPR006439">
    <property type="entry name" value="HAD-SF_hydro_IA"/>
</dbReference>
<dbReference type="InterPro" id="IPR041492">
    <property type="entry name" value="HAD_2"/>
</dbReference>
<evidence type="ECO:0000256" key="3">
    <source>
        <dbReference type="ARBA" id="ARBA00022723"/>
    </source>
</evidence>
<sequence length="220" mass="24970">MCVAMAVLFDLDGTILGSYRDKGEVRNECARKFGLSGIDNNDYYKVLREVSTDKNFDTRELIFQRLIDDREIAKRVTGEYEKRALENYYVFRDAKEVLSKIDSKKGLVTNGPRLTQRKKIEKFGLEKYFDVIGISGEIGKSKPRKDIFRIVLDSMQSKPEESLYVGNVPHLDIPGAKNAGLVSVLIIREDEPSFSNGSFNSEPDYVIKDLRELLSILGEG</sequence>
<dbReference type="NCBIfam" id="TIGR01549">
    <property type="entry name" value="HAD-SF-IA-v1"/>
    <property type="match status" value="1"/>
</dbReference>
<comment type="similarity">
    <text evidence="2">Belongs to the HAD-like hydrolase superfamily.</text>
</comment>
<dbReference type="AlphaFoldDB" id="A0A133VQJ1"/>
<reference evidence="6 7" key="1">
    <citation type="journal article" date="2016" name="Sci. Rep.">
        <title>Metabolic traits of an uncultured archaeal lineage -MSBL1- from brine pools of the Red Sea.</title>
        <authorList>
            <person name="Mwirichia R."/>
            <person name="Alam I."/>
            <person name="Rashid M."/>
            <person name="Vinu M."/>
            <person name="Ba-Alawi W."/>
            <person name="Anthony Kamau A."/>
            <person name="Kamanda Ngugi D."/>
            <person name="Goker M."/>
            <person name="Klenk H.P."/>
            <person name="Bajic V."/>
            <person name="Stingl U."/>
        </authorList>
    </citation>
    <scope>NUCLEOTIDE SEQUENCE [LARGE SCALE GENOMIC DNA]</scope>
    <source>
        <strain evidence="6">SCGC-AAA382N08</strain>
    </source>
</reference>
<evidence type="ECO:0008006" key="8">
    <source>
        <dbReference type="Google" id="ProtNLM"/>
    </source>
</evidence>
<keyword evidence="5" id="KW-0460">Magnesium</keyword>
<dbReference type="SUPFAM" id="SSF56784">
    <property type="entry name" value="HAD-like"/>
    <property type="match status" value="1"/>
</dbReference>
<keyword evidence="4" id="KW-0378">Hydrolase</keyword>
<dbReference type="Pfam" id="PF13419">
    <property type="entry name" value="HAD_2"/>
    <property type="match status" value="1"/>
</dbReference>
<dbReference type="PANTHER" id="PTHR46470">
    <property type="entry name" value="N-ACYLNEURAMINATE-9-PHOSPHATASE"/>
    <property type="match status" value="1"/>
</dbReference>
<dbReference type="EMBL" id="LHYJ01000004">
    <property type="protein sequence ID" value="KXB08716.1"/>
    <property type="molecule type" value="Genomic_DNA"/>
</dbReference>
<evidence type="ECO:0000313" key="6">
    <source>
        <dbReference type="EMBL" id="KXB08716.1"/>
    </source>
</evidence>
<proteinExistence type="inferred from homology"/>
<dbReference type="InterPro" id="IPR036412">
    <property type="entry name" value="HAD-like_sf"/>
</dbReference>
<accession>A0A133VQJ1</accession>
<comment type="caution">
    <text evidence="6">The sequence shown here is derived from an EMBL/GenBank/DDBJ whole genome shotgun (WGS) entry which is preliminary data.</text>
</comment>
<name>A0A133VQJ1_9EURY</name>